<dbReference type="PANTHER" id="PTHR47405">
    <property type="entry name" value="SERPENTINE RECEPTOR, CLASS H-RELATED"/>
    <property type="match status" value="1"/>
</dbReference>
<name>A0A9P1ITH4_9PELO</name>
<dbReference type="AlphaFoldDB" id="A0A9P1ITH4"/>
<feature type="transmembrane region" description="Helical" evidence="1">
    <location>
        <begin position="32"/>
        <end position="52"/>
    </location>
</feature>
<protein>
    <submittedName>
        <fullName evidence="2">Uncharacterized protein</fullName>
    </submittedName>
</protein>
<organism evidence="2 3">
    <name type="scientific">Caenorhabditis angaria</name>
    <dbReference type="NCBI Taxonomy" id="860376"/>
    <lineage>
        <taxon>Eukaryota</taxon>
        <taxon>Metazoa</taxon>
        <taxon>Ecdysozoa</taxon>
        <taxon>Nematoda</taxon>
        <taxon>Chromadorea</taxon>
        <taxon>Rhabditida</taxon>
        <taxon>Rhabditina</taxon>
        <taxon>Rhabditomorpha</taxon>
        <taxon>Rhabditoidea</taxon>
        <taxon>Rhabditidae</taxon>
        <taxon>Peloderinae</taxon>
        <taxon>Caenorhabditis</taxon>
    </lineage>
</organism>
<feature type="transmembrane region" description="Helical" evidence="1">
    <location>
        <begin position="7"/>
        <end position="26"/>
    </location>
</feature>
<dbReference type="EMBL" id="CANHGI010000005">
    <property type="protein sequence ID" value="CAI5451833.1"/>
    <property type="molecule type" value="Genomic_DNA"/>
</dbReference>
<evidence type="ECO:0000256" key="1">
    <source>
        <dbReference type="SAM" id="Phobius"/>
    </source>
</evidence>
<dbReference type="OrthoDB" id="5819469at2759"/>
<dbReference type="Pfam" id="PF10318">
    <property type="entry name" value="7TM_GPCR_Srh"/>
    <property type="match status" value="1"/>
</dbReference>
<proteinExistence type="predicted"/>
<feature type="transmembrane region" description="Helical" evidence="1">
    <location>
        <begin position="133"/>
        <end position="159"/>
    </location>
</feature>
<keyword evidence="1" id="KW-0472">Membrane</keyword>
<accession>A0A9P1ITH4</accession>
<feature type="transmembrane region" description="Helical" evidence="1">
    <location>
        <begin position="179"/>
        <end position="204"/>
    </location>
</feature>
<comment type="caution">
    <text evidence="2">The sequence shown here is derived from an EMBL/GenBank/DDBJ whole genome shotgun (WGS) entry which is preliminary data.</text>
</comment>
<dbReference type="Proteomes" id="UP001152747">
    <property type="component" value="Unassembled WGS sequence"/>
</dbReference>
<evidence type="ECO:0000313" key="3">
    <source>
        <dbReference type="Proteomes" id="UP001152747"/>
    </source>
</evidence>
<dbReference type="PANTHER" id="PTHR47405:SF2">
    <property type="entry name" value="SERPENTINE RECEPTOR, CLASS H"/>
    <property type="match status" value="1"/>
</dbReference>
<dbReference type="InterPro" id="IPR019422">
    <property type="entry name" value="7TM_GPCR_serpentine_rcpt_Srh"/>
</dbReference>
<sequence>MEIHMSILWQMTLVLPFTAICANGIAYDFPRLMFLLLVYSIIVTAYSIFDLFEYRMEAVTSEEEKLMKMALLYFKYFCYFIFIITAILGMLHLDSNTNDWQYKQKVENKFGTMPIYVWCDNCIFAIADSLIVIIFYGSSVCSVLLSMEYAFFTIIISMVGLNKMKKSMSSKTLAMQRNFLISLFLMSAVHLAFIAVPSGIYLTTFFVTYPIEYMPLSYLCVALVTQHGSGSTFILLTTNNSLRKVAVEIGNVYVF</sequence>
<keyword evidence="1" id="KW-0812">Transmembrane</keyword>
<keyword evidence="1" id="KW-1133">Transmembrane helix</keyword>
<reference evidence="2" key="1">
    <citation type="submission" date="2022-11" db="EMBL/GenBank/DDBJ databases">
        <authorList>
            <person name="Kikuchi T."/>
        </authorList>
    </citation>
    <scope>NUCLEOTIDE SEQUENCE</scope>
    <source>
        <strain evidence="2">PS1010</strain>
    </source>
</reference>
<feature type="transmembrane region" description="Helical" evidence="1">
    <location>
        <begin position="216"/>
        <end position="236"/>
    </location>
</feature>
<evidence type="ECO:0000313" key="2">
    <source>
        <dbReference type="EMBL" id="CAI5451833.1"/>
    </source>
</evidence>
<gene>
    <name evidence="2" type="ORF">CAMP_LOCUS14470</name>
</gene>
<feature type="transmembrane region" description="Helical" evidence="1">
    <location>
        <begin position="73"/>
        <end position="93"/>
    </location>
</feature>
<keyword evidence="3" id="KW-1185">Reference proteome</keyword>